<comment type="caution">
    <text evidence="2">The sequence shown here is derived from an EMBL/GenBank/DDBJ whole genome shotgun (WGS) entry which is preliminary data.</text>
</comment>
<evidence type="ECO:0000256" key="1">
    <source>
        <dbReference type="SAM" id="Phobius"/>
    </source>
</evidence>
<accession>A0ABT3A8R0</accession>
<dbReference type="Proteomes" id="UP001652504">
    <property type="component" value="Unassembled WGS sequence"/>
</dbReference>
<sequence>MQHESGTQDPFNWGYFFAAVAVLVALPLMHVIAGWFVFFL</sequence>
<evidence type="ECO:0000313" key="2">
    <source>
        <dbReference type="EMBL" id="MCV2885057.1"/>
    </source>
</evidence>
<keyword evidence="1" id="KW-0472">Membrane</keyword>
<evidence type="ECO:0000313" key="3">
    <source>
        <dbReference type="Proteomes" id="UP001652504"/>
    </source>
</evidence>
<organism evidence="2 3">
    <name type="scientific">Fluctibacter corallii</name>
    <dbReference type="NCBI Taxonomy" id="2984329"/>
    <lineage>
        <taxon>Bacteria</taxon>
        <taxon>Pseudomonadati</taxon>
        <taxon>Pseudomonadota</taxon>
        <taxon>Gammaproteobacteria</taxon>
        <taxon>Alteromonadales</taxon>
        <taxon>Alteromonadaceae</taxon>
        <taxon>Fluctibacter</taxon>
    </lineage>
</organism>
<protein>
    <submittedName>
        <fullName evidence="2">Uncharacterized protein</fullName>
    </submittedName>
</protein>
<proteinExistence type="predicted"/>
<keyword evidence="3" id="KW-1185">Reference proteome</keyword>
<feature type="transmembrane region" description="Helical" evidence="1">
    <location>
        <begin position="15"/>
        <end position="39"/>
    </location>
</feature>
<keyword evidence="1" id="KW-0812">Transmembrane</keyword>
<gene>
    <name evidence="2" type="ORF">OE749_10180</name>
</gene>
<dbReference type="EMBL" id="JAOWKX010000005">
    <property type="protein sequence ID" value="MCV2885057.1"/>
    <property type="molecule type" value="Genomic_DNA"/>
</dbReference>
<keyword evidence="1" id="KW-1133">Transmembrane helix</keyword>
<reference evidence="2 3" key="1">
    <citation type="submission" date="2022-10" db="EMBL/GenBank/DDBJ databases">
        <title>Aestuariibacter sp. AA17 isolated from Montipora capitata coral fragment.</title>
        <authorList>
            <person name="Emsley S.A."/>
            <person name="Pfannmuller K.M."/>
            <person name="Loughran R.M."/>
            <person name="Shlafstein M."/>
            <person name="Papke E."/>
            <person name="Saw J.H."/>
            <person name="Ushijima B."/>
            <person name="Videau P."/>
        </authorList>
    </citation>
    <scope>NUCLEOTIDE SEQUENCE [LARGE SCALE GENOMIC DNA]</scope>
    <source>
        <strain evidence="2 3">AA17</strain>
    </source>
</reference>
<name>A0ABT3A8R0_9ALTE</name>
<dbReference type="RefSeq" id="WP_263712351.1">
    <property type="nucleotide sequence ID" value="NZ_JAOWKX010000005.1"/>
</dbReference>